<dbReference type="Gene3D" id="1.10.287.130">
    <property type="match status" value="1"/>
</dbReference>
<dbReference type="Gene3D" id="3.30.565.10">
    <property type="entry name" value="Histidine kinase-like ATPase, C-terminal domain"/>
    <property type="match status" value="1"/>
</dbReference>
<keyword evidence="5" id="KW-0902">Two-component regulatory system</keyword>
<evidence type="ECO:0000256" key="2">
    <source>
        <dbReference type="ARBA" id="ARBA00012438"/>
    </source>
</evidence>
<dbReference type="InterPro" id="IPR004358">
    <property type="entry name" value="Sig_transdc_His_kin-like_C"/>
</dbReference>
<evidence type="ECO:0000313" key="9">
    <source>
        <dbReference type="Proteomes" id="UP000249354"/>
    </source>
</evidence>
<dbReference type="GO" id="GO:0000155">
    <property type="term" value="F:phosphorelay sensor kinase activity"/>
    <property type="evidence" value="ECO:0007669"/>
    <property type="project" value="InterPro"/>
</dbReference>
<evidence type="ECO:0000256" key="3">
    <source>
        <dbReference type="ARBA" id="ARBA00022553"/>
    </source>
</evidence>
<dbReference type="InterPro" id="IPR005467">
    <property type="entry name" value="His_kinase_dom"/>
</dbReference>
<dbReference type="SMART" id="SM00387">
    <property type="entry name" value="HATPase_c"/>
    <property type="match status" value="1"/>
</dbReference>
<dbReference type="PANTHER" id="PTHR43547">
    <property type="entry name" value="TWO-COMPONENT HISTIDINE KINASE"/>
    <property type="match status" value="1"/>
</dbReference>
<dbReference type="Proteomes" id="UP000249354">
    <property type="component" value="Unassembled WGS sequence"/>
</dbReference>
<feature type="region of interest" description="Disordered" evidence="6">
    <location>
        <begin position="104"/>
        <end position="128"/>
    </location>
</feature>
<accession>A0A2W4U8J8</accession>
<dbReference type="EC" id="2.7.13.3" evidence="2"/>
<reference evidence="8 9" key="2">
    <citation type="submission" date="2018-06" db="EMBL/GenBank/DDBJ databases">
        <title>Metagenomic assembly of (sub)arctic Cyanobacteria and their associated microbiome from non-axenic cultures.</title>
        <authorList>
            <person name="Baurain D."/>
        </authorList>
    </citation>
    <scope>NUCLEOTIDE SEQUENCE [LARGE SCALE GENOMIC DNA]</scope>
    <source>
        <strain evidence="8">ULC129bin1</strain>
    </source>
</reference>
<sequence length="497" mass="53557">MSAIASPEFISLCHAQLRLMTQQMAESTAALYMADIAEAAAGNDSHFVPVVSYPEPVDSWIEKFSSAPWETTARTPLALPGTVGGAPSDLWPERLPAPIEIAESGSEQPSAPTNQTNQTANQTAAQTEPVEEQLVVPLVYTDVVVGLVVAIRRDRPWKRKERSYIKTMADSLAAGCVLERRNQWLQGRITHRKGLQSRQSEIFHNLLHQFRNPLTAVNTFGKLLVKRLDPEDPNQTVATGIVRETSRLRELVTHFDEAVAIGDAALVSAAPTPVLSAGQPLLPQGDLYSTAAKADASRLDPSQSEIAPLEDANLDNSLGHALTLSRQSLNHIVDPILEVASIVAIEKGVRLKAQVSHNTPWVWGEEEALSEVVSNLVDNAIKYSPPGAQVWVQTGVSRLESQGHYQGIVVADTGPGIPAADLARLFERYYRGVQAQGKLPGTGLGLAIAQSLVKEMQGAIEVISPAVGTPWLPSTRDSASSQSGPGTVFIVWLLEAD</sequence>
<evidence type="ECO:0000256" key="1">
    <source>
        <dbReference type="ARBA" id="ARBA00000085"/>
    </source>
</evidence>
<dbReference type="PROSITE" id="PS50109">
    <property type="entry name" value="HIS_KIN"/>
    <property type="match status" value="1"/>
</dbReference>
<dbReference type="PRINTS" id="PR00344">
    <property type="entry name" value="BCTRLSENSOR"/>
</dbReference>
<dbReference type="CDD" id="cd00082">
    <property type="entry name" value="HisKA"/>
    <property type="match status" value="1"/>
</dbReference>
<evidence type="ECO:0000256" key="4">
    <source>
        <dbReference type="ARBA" id="ARBA00022777"/>
    </source>
</evidence>
<proteinExistence type="predicted"/>
<dbReference type="InterPro" id="IPR003661">
    <property type="entry name" value="HisK_dim/P_dom"/>
</dbReference>
<dbReference type="Pfam" id="PF02518">
    <property type="entry name" value="HATPase_c"/>
    <property type="match status" value="1"/>
</dbReference>
<dbReference type="SUPFAM" id="SSF55874">
    <property type="entry name" value="ATPase domain of HSP90 chaperone/DNA topoisomerase II/histidine kinase"/>
    <property type="match status" value="1"/>
</dbReference>
<keyword evidence="4" id="KW-0418">Kinase</keyword>
<dbReference type="SUPFAM" id="SSF47384">
    <property type="entry name" value="Homodimeric domain of signal transducing histidine kinase"/>
    <property type="match status" value="1"/>
</dbReference>
<dbReference type="PANTHER" id="PTHR43547:SF2">
    <property type="entry name" value="HYBRID SIGNAL TRANSDUCTION HISTIDINE KINASE C"/>
    <property type="match status" value="1"/>
</dbReference>
<evidence type="ECO:0000256" key="6">
    <source>
        <dbReference type="SAM" id="MobiDB-lite"/>
    </source>
</evidence>
<dbReference type="CDD" id="cd00075">
    <property type="entry name" value="HATPase"/>
    <property type="match status" value="1"/>
</dbReference>
<gene>
    <name evidence="8" type="ORF">DCF25_11335</name>
</gene>
<dbReference type="AlphaFoldDB" id="A0A2W4U8J8"/>
<dbReference type="InterPro" id="IPR036097">
    <property type="entry name" value="HisK_dim/P_sf"/>
</dbReference>
<keyword evidence="3" id="KW-0597">Phosphoprotein</keyword>
<comment type="caution">
    <text evidence="8">The sequence shown here is derived from an EMBL/GenBank/DDBJ whole genome shotgun (WGS) entry which is preliminary data.</text>
</comment>
<dbReference type="SMART" id="SM00388">
    <property type="entry name" value="HisKA"/>
    <property type="match status" value="1"/>
</dbReference>
<dbReference type="InterPro" id="IPR036890">
    <property type="entry name" value="HATPase_C_sf"/>
</dbReference>
<evidence type="ECO:0000313" key="8">
    <source>
        <dbReference type="EMBL" id="PZO17333.1"/>
    </source>
</evidence>
<evidence type="ECO:0000256" key="5">
    <source>
        <dbReference type="ARBA" id="ARBA00023012"/>
    </source>
</evidence>
<dbReference type="EMBL" id="QBMC01000069">
    <property type="protein sequence ID" value="PZO17333.1"/>
    <property type="molecule type" value="Genomic_DNA"/>
</dbReference>
<comment type="catalytic activity">
    <reaction evidence="1">
        <text>ATP + protein L-histidine = ADP + protein N-phospho-L-histidine.</text>
        <dbReference type="EC" id="2.7.13.3"/>
    </reaction>
</comment>
<reference evidence="9" key="1">
    <citation type="submission" date="2018-04" db="EMBL/GenBank/DDBJ databases">
        <authorList>
            <person name="Cornet L."/>
        </authorList>
    </citation>
    <scope>NUCLEOTIDE SEQUENCE [LARGE SCALE GENOMIC DNA]</scope>
</reference>
<keyword evidence="4" id="KW-0808">Transferase</keyword>
<feature type="domain" description="Histidine kinase" evidence="7">
    <location>
        <begin position="205"/>
        <end position="464"/>
    </location>
</feature>
<evidence type="ECO:0000259" key="7">
    <source>
        <dbReference type="PROSITE" id="PS50109"/>
    </source>
</evidence>
<name>A0A2W4U8J8_9CYAN</name>
<protein>
    <recommendedName>
        <fullName evidence="2">histidine kinase</fullName>
        <ecNumber evidence="2">2.7.13.3</ecNumber>
    </recommendedName>
</protein>
<dbReference type="InterPro" id="IPR003594">
    <property type="entry name" value="HATPase_dom"/>
</dbReference>
<dbReference type="Pfam" id="PF00512">
    <property type="entry name" value="HisKA"/>
    <property type="match status" value="1"/>
</dbReference>
<feature type="compositionally biased region" description="Low complexity" evidence="6">
    <location>
        <begin position="113"/>
        <end position="128"/>
    </location>
</feature>
<organism evidence="8 9">
    <name type="scientific">Leptolyngbya foveolarum</name>
    <dbReference type="NCBI Taxonomy" id="47253"/>
    <lineage>
        <taxon>Bacteria</taxon>
        <taxon>Bacillati</taxon>
        <taxon>Cyanobacteriota</taxon>
        <taxon>Cyanophyceae</taxon>
        <taxon>Leptolyngbyales</taxon>
        <taxon>Leptolyngbyaceae</taxon>
        <taxon>Leptolyngbya group</taxon>
        <taxon>Leptolyngbya</taxon>
    </lineage>
</organism>